<keyword evidence="3" id="KW-0472">Membrane</keyword>
<dbReference type="Pfam" id="PF10167">
    <property type="entry name" value="BORCS8"/>
    <property type="match status" value="1"/>
</dbReference>
<reference evidence="5" key="1">
    <citation type="submission" date="2022-01" db="EMBL/GenBank/DDBJ databases">
        <authorList>
            <person name="King R."/>
        </authorList>
    </citation>
    <scope>NUCLEOTIDE SEQUENCE</scope>
</reference>
<comment type="subcellular location">
    <subcellularLocation>
        <location evidence="1">Lysosome membrane</location>
    </subcellularLocation>
</comment>
<keyword evidence="4" id="KW-0458">Lysosome</keyword>
<evidence type="ECO:0000256" key="1">
    <source>
        <dbReference type="ARBA" id="ARBA00004656"/>
    </source>
</evidence>
<dbReference type="AlphaFoldDB" id="A0A9P0HIR9"/>
<dbReference type="PANTHER" id="PTHR21146:SF0">
    <property type="entry name" value="BLOC-1-RELATED COMPLEX SUBUNIT 8"/>
    <property type="match status" value="1"/>
</dbReference>
<dbReference type="GO" id="GO:0005765">
    <property type="term" value="C:lysosomal membrane"/>
    <property type="evidence" value="ECO:0007669"/>
    <property type="project" value="UniProtKB-SubCell"/>
</dbReference>
<evidence type="ECO:0000256" key="3">
    <source>
        <dbReference type="ARBA" id="ARBA00023136"/>
    </source>
</evidence>
<gene>
    <name evidence="5" type="ORF">NEZAVI_LOCUS11587</name>
</gene>
<evidence type="ECO:0000313" key="6">
    <source>
        <dbReference type="Proteomes" id="UP001152798"/>
    </source>
</evidence>
<dbReference type="PANTHER" id="PTHR21146">
    <property type="entry name" value="MEF2B PROTEIN"/>
    <property type="match status" value="1"/>
</dbReference>
<evidence type="ECO:0000256" key="4">
    <source>
        <dbReference type="ARBA" id="ARBA00023228"/>
    </source>
</evidence>
<protein>
    <submittedName>
        <fullName evidence="5">Uncharacterized protein</fullName>
    </submittedName>
</protein>
<accession>A0A9P0HIR9</accession>
<dbReference type="Proteomes" id="UP001152798">
    <property type="component" value="Chromosome 5"/>
</dbReference>
<evidence type="ECO:0000256" key="2">
    <source>
        <dbReference type="ARBA" id="ARBA00010463"/>
    </source>
</evidence>
<dbReference type="OrthoDB" id="10044187at2759"/>
<proteinExistence type="inferred from homology"/>
<name>A0A9P0HIR9_NEZVI</name>
<dbReference type="EMBL" id="OV725081">
    <property type="protein sequence ID" value="CAH1402869.1"/>
    <property type="molecule type" value="Genomic_DNA"/>
</dbReference>
<keyword evidence="6" id="KW-1185">Reference proteome</keyword>
<sequence>MSGYTEVSTLNAKLKAVTENVSETLHIACNGPSNALYRIQEDVRRKVPLLVKTKEEARKQHHELLGKYYDLEYAIARRFRLLQHLLDKRSNLPINYKRLIYMTIIRPIWTYGVEPSNSSRIQSLQSKILHISIQLEEGEIKRRANKAEETESATSTKKLCHQ</sequence>
<evidence type="ECO:0000313" key="5">
    <source>
        <dbReference type="EMBL" id="CAH1402869.1"/>
    </source>
</evidence>
<comment type="similarity">
    <text evidence="2">Belongs to the BORCS8 family.</text>
</comment>
<organism evidence="5 6">
    <name type="scientific">Nezara viridula</name>
    <name type="common">Southern green stink bug</name>
    <name type="synonym">Cimex viridulus</name>
    <dbReference type="NCBI Taxonomy" id="85310"/>
    <lineage>
        <taxon>Eukaryota</taxon>
        <taxon>Metazoa</taxon>
        <taxon>Ecdysozoa</taxon>
        <taxon>Arthropoda</taxon>
        <taxon>Hexapoda</taxon>
        <taxon>Insecta</taxon>
        <taxon>Pterygota</taxon>
        <taxon>Neoptera</taxon>
        <taxon>Paraneoptera</taxon>
        <taxon>Hemiptera</taxon>
        <taxon>Heteroptera</taxon>
        <taxon>Panheteroptera</taxon>
        <taxon>Pentatomomorpha</taxon>
        <taxon>Pentatomoidea</taxon>
        <taxon>Pentatomidae</taxon>
        <taxon>Pentatominae</taxon>
        <taxon>Nezara</taxon>
    </lineage>
</organism>
<dbReference type="GO" id="GO:0099078">
    <property type="term" value="C:BORC complex"/>
    <property type="evidence" value="ECO:0007669"/>
    <property type="project" value="TreeGrafter"/>
</dbReference>
<dbReference type="InterPro" id="IPR019320">
    <property type="entry name" value="BORCS8"/>
</dbReference>